<evidence type="ECO:0000313" key="2">
    <source>
        <dbReference type="EMBL" id="JAC61104.1"/>
    </source>
</evidence>
<proteinExistence type="inferred from homology"/>
<dbReference type="GO" id="GO:0003352">
    <property type="term" value="P:regulation of cilium movement"/>
    <property type="evidence" value="ECO:0007669"/>
    <property type="project" value="InterPro"/>
</dbReference>
<dbReference type="PANTHER" id="PTHR13238">
    <property type="entry name" value="PROTEIN C21ORF59"/>
    <property type="match status" value="1"/>
</dbReference>
<name>A0A061QRQ7_9CHLO</name>
<sequence length="276" mass="31404">MVVLNVKNSEQERFLFETTVDAVVRDVLQEVVQLHNLRMRVHRLKYEGEELAKYGPAKRPDQQGIDEYQEEAVEKGNFYCQDPTGRRTGNACDPEVSKVLRKTLESAEQTVHKDNADKKISLTKKMLDDCLDEIRGAVMICYPMGLPEWDPVRGALEGCEELSGTSYANDDLELDKAQLWFAGKQMQPEKLLKDYVGRHEKTKAVVKLQKAGAGPPAREPVVDPETQKAMVAYYHKKQEEMKKLEEDSDDSFLNSTWTNDGSLKKHFAGIGDIRIR</sequence>
<evidence type="ECO:0000256" key="1">
    <source>
        <dbReference type="ARBA" id="ARBA00009619"/>
    </source>
</evidence>
<reference evidence="2" key="1">
    <citation type="submission" date="2014-05" db="EMBL/GenBank/DDBJ databases">
        <title>The transcriptome of the halophilic microalga Tetraselmis sp. GSL018 isolated from the Great Salt Lake, Utah.</title>
        <authorList>
            <person name="Jinkerson R.E."/>
            <person name="D'Adamo S."/>
            <person name="Posewitz M.C."/>
        </authorList>
    </citation>
    <scope>NUCLEOTIDE SEQUENCE</scope>
    <source>
        <strain evidence="2">GSL018</strain>
    </source>
</reference>
<dbReference type="PANTHER" id="PTHR13238:SF0">
    <property type="entry name" value="CILIA- AND FLAGELLA-ASSOCIATED PROTEIN 298"/>
    <property type="match status" value="1"/>
</dbReference>
<dbReference type="Pfam" id="PF11069">
    <property type="entry name" value="CFAP298"/>
    <property type="match status" value="1"/>
</dbReference>
<gene>
    <name evidence="2" type="ORF">TSPGSL018_27148</name>
</gene>
<dbReference type="InterPro" id="IPR021298">
    <property type="entry name" value="CFAP298"/>
</dbReference>
<comment type="similarity">
    <text evidence="1">Belongs to the CFAP298 family.</text>
</comment>
<accession>A0A061QRQ7</accession>
<organism evidence="2">
    <name type="scientific">Tetraselmis sp. GSL018</name>
    <dbReference type="NCBI Taxonomy" id="582737"/>
    <lineage>
        <taxon>Eukaryota</taxon>
        <taxon>Viridiplantae</taxon>
        <taxon>Chlorophyta</taxon>
        <taxon>core chlorophytes</taxon>
        <taxon>Chlorodendrophyceae</taxon>
        <taxon>Chlorodendrales</taxon>
        <taxon>Chlorodendraceae</taxon>
        <taxon>Tetraselmis</taxon>
    </lineage>
</organism>
<protein>
    <submittedName>
        <fullName evidence="2">Upf0769 protein</fullName>
    </submittedName>
</protein>
<dbReference type="AlphaFoldDB" id="A0A061QRQ7"/>
<dbReference type="EMBL" id="GBEZ01026056">
    <property type="protein sequence ID" value="JAC61104.1"/>
    <property type="molecule type" value="Transcribed_RNA"/>
</dbReference>